<organism evidence="3 4">
    <name type="scientific">Colletotrichum gloeosporioides (strain Cg-14)</name>
    <name type="common">Anthracnose fungus</name>
    <name type="synonym">Glomerella cingulata</name>
    <dbReference type="NCBI Taxonomy" id="1237896"/>
    <lineage>
        <taxon>Eukaryota</taxon>
        <taxon>Fungi</taxon>
        <taxon>Dikarya</taxon>
        <taxon>Ascomycota</taxon>
        <taxon>Pezizomycotina</taxon>
        <taxon>Sordariomycetes</taxon>
        <taxon>Hypocreomycetidae</taxon>
        <taxon>Glomerellales</taxon>
        <taxon>Glomerellaceae</taxon>
        <taxon>Colletotrichum</taxon>
        <taxon>Colletotrichum gloeosporioides species complex</taxon>
    </lineage>
</organism>
<reference evidence="4" key="1">
    <citation type="journal article" date="2013" name="Mol. Plant Microbe Interact.">
        <title>Global aspects of pacC regulation of pathogenicity genes in Colletotrichum gloeosporioides as revealed by transcriptome analysis.</title>
        <authorList>
            <person name="Alkan N."/>
            <person name="Meng X."/>
            <person name="Friedlander G."/>
            <person name="Reuveni E."/>
            <person name="Sukno S."/>
            <person name="Sherman A."/>
            <person name="Thon M."/>
            <person name="Fluhr R."/>
            <person name="Prusky D."/>
        </authorList>
    </citation>
    <scope>NUCLEOTIDE SEQUENCE [LARGE SCALE GENOMIC DNA]</scope>
    <source>
        <strain evidence="4">Cg-14</strain>
    </source>
</reference>
<dbReference type="EMBL" id="AMYD01003840">
    <property type="protein sequence ID" value="EQB44987.1"/>
    <property type="molecule type" value="Genomic_DNA"/>
</dbReference>
<sequence>MTITTPNNGGQLARWLNRKGDLCFEVAFFATAAFSFVAFGVVIIALSLVVGGLLVAGVVLFGAASMVGEKVNKVAPPVQSQAPTNETTKQRDTSKQEGAAKQIDVQKKDDVAQGNDDDTQNKDGLKKNRWKKQQKTNIMEEPGIVSHCIFCTALAFIDILVVNLALSALFYVGFYGKFGLIKGFRYLSNEMKERKAKTEDAEATAAVPSITSDGG</sequence>
<keyword evidence="2" id="KW-1133">Transmembrane helix</keyword>
<proteinExistence type="predicted"/>
<feature type="transmembrane region" description="Helical" evidence="2">
    <location>
        <begin position="36"/>
        <end position="63"/>
    </location>
</feature>
<protein>
    <submittedName>
        <fullName evidence="3">Uncharacterized protein</fullName>
    </submittedName>
</protein>
<comment type="caution">
    <text evidence="3">The sequence shown here is derived from an EMBL/GenBank/DDBJ whole genome shotgun (WGS) entry which is preliminary data.</text>
</comment>
<name>T0JP90_COLGC</name>
<dbReference type="Proteomes" id="UP000015530">
    <property type="component" value="Unassembled WGS sequence"/>
</dbReference>
<keyword evidence="2" id="KW-0472">Membrane</keyword>
<dbReference type="HOGENOM" id="CLU_1283167_0_0_1"/>
<evidence type="ECO:0000256" key="2">
    <source>
        <dbReference type="SAM" id="Phobius"/>
    </source>
</evidence>
<feature type="region of interest" description="Disordered" evidence="1">
    <location>
        <begin position="77"/>
        <end position="134"/>
    </location>
</feature>
<gene>
    <name evidence="3" type="ORF">CGLO_16195</name>
</gene>
<evidence type="ECO:0000256" key="1">
    <source>
        <dbReference type="SAM" id="MobiDB-lite"/>
    </source>
</evidence>
<feature type="compositionally biased region" description="Polar residues" evidence="1">
    <location>
        <begin position="78"/>
        <end position="87"/>
    </location>
</feature>
<evidence type="ECO:0000313" key="3">
    <source>
        <dbReference type="EMBL" id="EQB44987.1"/>
    </source>
</evidence>
<dbReference type="OrthoDB" id="4850692at2759"/>
<accession>T0JP90</accession>
<keyword evidence="2" id="KW-0812">Transmembrane</keyword>
<evidence type="ECO:0000313" key="4">
    <source>
        <dbReference type="Proteomes" id="UP000015530"/>
    </source>
</evidence>
<dbReference type="AlphaFoldDB" id="T0JP90"/>